<dbReference type="EMBL" id="PFFQ01000066">
    <property type="protein sequence ID" value="PIW13896.1"/>
    <property type="molecule type" value="Genomic_DNA"/>
</dbReference>
<evidence type="ECO:0000256" key="1">
    <source>
        <dbReference type="SAM" id="SignalP"/>
    </source>
</evidence>
<name>A0A2M7FYQ1_9BACT</name>
<organism evidence="2 3">
    <name type="scientific">bacterium (Candidatus Blackallbacteria) CG17_big_fil_post_rev_8_21_14_2_50_48_46</name>
    <dbReference type="NCBI Taxonomy" id="2014261"/>
    <lineage>
        <taxon>Bacteria</taxon>
        <taxon>Candidatus Blackallbacteria</taxon>
    </lineage>
</organism>
<reference evidence="2 3" key="1">
    <citation type="submission" date="2017-09" db="EMBL/GenBank/DDBJ databases">
        <title>Depth-based differentiation of microbial function through sediment-hosted aquifers and enrichment of novel symbionts in the deep terrestrial subsurface.</title>
        <authorList>
            <person name="Probst A.J."/>
            <person name="Ladd B."/>
            <person name="Jarett J.K."/>
            <person name="Geller-Mcgrath D.E."/>
            <person name="Sieber C.M."/>
            <person name="Emerson J.B."/>
            <person name="Anantharaman K."/>
            <person name="Thomas B.C."/>
            <person name="Malmstrom R."/>
            <person name="Stieglmeier M."/>
            <person name="Klingl A."/>
            <person name="Woyke T."/>
            <person name="Ryan C.M."/>
            <person name="Banfield J.F."/>
        </authorList>
    </citation>
    <scope>NUCLEOTIDE SEQUENCE [LARGE SCALE GENOMIC DNA]</scope>
    <source>
        <strain evidence="2">CG17_big_fil_post_rev_8_21_14_2_50_48_46</strain>
    </source>
</reference>
<evidence type="ECO:0000313" key="3">
    <source>
        <dbReference type="Proteomes" id="UP000231019"/>
    </source>
</evidence>
<evidence type="ECO:0008006" key="4">
    <source>
        <dbReference type="Google" id="ProtNLM"/>
    </source>
</evidence>
<proteinExistence type="predicted"/>
<sequence length="321" mass="35569">MKKRVFQLFLAFTLGFHALASAQEMQVPEEPSSRLDLETEPVLDKSAYHLFHPVPAAAMRPLSTDRPDKTESAYTVDAGHFQFEGDLLTLILSQEGEDSSSELLIAPTNLKLGLLNNLDLHLIILPLNWNRLTRTVDAKPTTADIWSFGDMLVRLKYNLWGNDGGDTALSVMPFVKLPTSTYTTIHNLVEGGVVFPFAWDWGAGWGMGAQLQMDLASNQEALSPHPELDARHGDQEQNAPGYHPEFSFAMTIGHDFTDELAAFVELFAGVSSLMPTEPIATFDAGVTYSPFPNTQWDMGFYLGLTSNAPRFNPFLGLSQRF</sequence>
<feature type="chain" id="PRO_5014960797" description="Transporter" evidence="1">
    <location>
        <begin position="23"/>
        <end position="321"/>
    </location>
</feature>
<accession>A0A2M7FYQ1</accession>
<dbReference type="Pfam" id="PF13557">
    <property type="entry name" value="Phenol_MetA_deg"/>
    <property type="match status" value="1"/>
</dbReference>
<evidence type="ECO:0000313" key="2">
    <source>
        <dbReference type="EMBL" id="PIW13896.1"/>
    </source>
</evidence>
<protein>
    <recommendedName>
        <fullName evidence="4">Transporter</fullName>
    </recommendedName>
</protein>
<gene>
    <name evidence="2" type="ORF">COW36_24840</name>
</gene>
<feature type="signal peptide" evidence="1">
    <location>
        <begin position="1"/>
        <end position="22"/>
    </location>
</feature>
<dbReference type="InterPro" id="IPR025737">
    <property type="entry name" value="FApF"/>
</dbReference>
<dbReference type="Proteomes" id="UP000231019">
    <property type="component" value="Unassembled WGS sequence"/>
</dbReference>
<comment type="caution">
    <text evidence="2">The sequence shown here is derived from an EMBL/GenBank/DDBJ whole genome shotgun (WGS) entry which is preliminary data.</text>
</comment>
<keyword evidence="1" id="KW-0732">Signal</keyword>
<dbReference type="AlphaFoldDB" id="A0A2M7FYQ1"/>